<dbReference type="EMBL" id="AEDQ01000016">
    <property type="protein sequence ID" value="EFL44416.1"/>
    <property type="molecule type" value="Genomic_DNA"/>
</dbReference>
<evidence type="ECO:0000313" key="1">
    <source>
        <dbReference type="EMBL" id="EFL44416.1"/>
    </source>
</evidence>
<proteinExistence type="predicted"/>
<gene>
    <name evidence="1" type="ORF">HMPREF9248_0399</name>
</gene>
<organism evidence="1 2">
    <name type="scientific">Fannyhessea vaginae PB189-T1-4</name>
    <dbReference type="NCBI Taxonomy" id="866774"/>
    <lineage>
        <taxon>Bacteria</taxon>
        <taxon>Bacillati</taxon>
        <taxon>Actinomycetota</taxon>
        <taxon>Coriobacteriia</taxon>
        <taxon>Coriobacteriales</taxon>
        <taxon>Atopobiaceae</taxon>
        <taxon>Fannyhessea</taxon>
    </lineage>
</organism>
<dbReference type="Proteomes" id="UP000004431">
    <property type="component" value="Unassembled WGS sequence"/>
</dbReference>
<reference evidence="1 2" key="1">
    <citation type="submission" date="2010-08" db="EMBL/GenBank/DDBJ databases">
        <authorList>
            <person name="Durkin A.S."/>
            <person name="Madupu R."/>
            <person name="Torralba M."/>
            <person name="Gillis M."/>
            <person name="Methe B."/>
            <person name="Sutton G."/>
            <person name="Nelson K.E."/>
        </authorList>
    </citation>
    <scope>NUCLEOTIDE SEQUENCE [LARGE SCALE GENOMIC DNA]</scope>
    <source>
        <strain evidence="1 2">PB189-T1-4</strain>
    </source>
</reference>
<keyword evidence="2" id="KW-1185">Reference proteome</keyword>
<sequence>MINFAVLTANTPQRHIPAHTSAHCMYLHVYQVYDVPHVRAQSAPSSCNRRVQIGKKQRTARCCTWHKEDTWNLIRVDLL</sequence>
<accession>A0ABN0B165</accession>
<name>A0ABN0B165_9ACTN</name>
<comment type="caution">
    <text evidence="1">The sequence shown here is derived from an EMBL/GenBank/DDBJ whole genome shotgun (WGS) entry which is preliminary data.</text>
</comment>
<evidence type="ECO:0000313" key="2">
    <source>
        <dbReference type="Proteomes" id="UP000004431"/>
    </source>
</evidence>
<protein>
    <submittedName>
        <fullName evidence="1">Uncharacterized protein</fullName>
    </submittedName>
</protein>